<comment type="caution">
    <text evidence="12">The sequence shown here is derived from an EMBL/GenBank/DDBJ whole genome shotgun (WGS) entry which is preliminary data.</text>
</comment>
<keyword evidence="3" id="KW-0732">Signal</keyword>
<feature type="domain" description="Fibronectin type-III" evidence="11">
    <location>
        <begin position="15"/>
        <end position="109"/>
    </location>
</feature>
<keyword evidence="2 10" id="KW-0812">Transmembrane</keyword>
<reference evidence="12 13" key="1">
    <citation type="submission" date="2021-06" db="EMBL/GenBank/DDBJ databases">
        <authorList>
            <person name="Palmer J.M."/>
        </authorList>
    </citation>
    <scope>NUCLEOTIDE SEQUENCE [LARGE SCALE GENOMIC DNA]</scope>
    <source>
        <strain evidence="12 13">MEX-2019</strain>
        <tissue evidence="12">Muscle</tissue>
    </source>
</reference>
<feature type="domain" description="Fibronectin type-III" evidence="11">
    <location>
        <begin position="110"/>
        <end position="215"/>
    </location>
</feature>
<evidence type="ECO:0000256" key="5">
    <source>
        <dbReference type="ARBA" id="ARBA00022989"/>
    </source>
</evidence>
<dbReference type="InterPro" id="IPR036116">
    <property type="entry name" value="FN3_sf"/>
</dbReference>
<comment type="subcellular location">
    <subcellularLocation>
        <location evidence="1">Membrane</location>
        <topology evidence="1">Single-pass type I membrane protein</topology>
    </subcellularLocation>
</comment>
<keyword evidence="13" id="KW-1185">Reference proteome</keyword>
<organism evidence="12 13">
    <name type="scientific">Crenichthys baileyi</name>
    <name type="common">White River springfish</name>
    <dbReference type="NCBI Taxonomy" id="28760"/>
    <lineage>
        <taxon>Eukaryota</taxon>
        <taxon>Metazoa</taxon>
        <taxon>Chordata</taxon>
        <taxon>Craniata</taxon>
        <taxon>Vertebrata</taxon>
        <taxon>Euteleostomi</taxon>
        <taxon>Actinopterygii</taxon>
        <taxon>Neopterygii</taxon>
        <taxon>Teleostei</taxon>
        <taxon>Neoteleostei</taxon>
        <taxon>Acanthomorphata</taxon>
        <taxon>Ovalentaria</taxon>
        <taxon>Atherinomorphae</taxon>
        <taxon>Cyprinodontiformes</taxon>
        <taxon>Goodeidae</taxon>
        <taxon>Crenichthys</taxon>
    </lineage>
</organism>
<evidence type="ECO:0000259" key="11">
    <source>
        <dbReference type="PROSITE" id="PS50853"/>
    </source>
</evidence>
<evidence type="ECO:0000313" key="13">
    <source>
        <dbReference type="Proteomes" id="UP001311232"/>
    </source>
</evidence>
<evidence type="ECO:0000256" key="1">
    <source>
        <dbReference type="ARBA" id="ARBA00004479"/>
    </source>
</evidence>
<dbReference type="Gene3D" id="2.60.40.10">
    <property type="entry name" value="Immunoglobulins"/>
    <property type="match status" value="2"/>
</dbReference>
<feature type="region of interest" description="Disordered" evidence="9">
    <location>
        <begin position="433"/>
        <end position="476"/>
    </location>
</feature>
<dbReference type="InterPro" id="IPR013783">
    <property type="entry name" value="Ig-like_fold"/>
</dbReference>
<keyword evidence="8" id="KW-0325">Glycoprotein</keyword>
<accession>A0AAV9RJ34</accession>
<dbReference type="SMART" id="SM00060">
    <property type="entry name" value="FN3"/>
    <property type="match status" value="3"/>
</dbReference>
<dbReference type="FunFam" id="2.60.40.10:FF:000152">
    <property type="entry name" value="receptor-type tyrosine-protein phosphatase T isoform X1"/>
    <property type="match status" value="1"/>
</dbReference>
<proteinExistence type="predicted"/>
<dbReference type="PROSITE" id="PS50853">
    <property type="entry name" value="FN3"/>
    <property type="match status" value="2"/>
</dbReference>
<keyword evidence="4" id="KW-0677">Repeat</keyword>
<dbReference type="Pfam" id="PF00041">
    <property type="entry name" value="fn3"/>
    <property type="match status" value="1"/>
</dbReference>
<keyword evidence="6 10" id="KW-0472">Membrane</keyword>
<dbReference type="InterPro" id="IPR051622">
    <property type="entry name" value="R-tyr_protein_phosphatases"/>
</dbReference>
<keyword evidence="7" id="KW-1015">Disulfide bond</keyword>
<name>A0AAV9RJ34_9TELE</name>
<evidence type="ECO:0000256" key="4">
    <source>
        <dbReference type="ARBA" id="ARBA00022737"/>
    </source>
</evidence>
<dbReference type="SUPFAM" id="SSF49265">
    <property type="entry name" value="Fibronectin type III"/>
    <property type="match status" value="1"/>
</dbReference>
<evidence type="ECO:0000256" key="9">
    <source>
        <dbReference type="SAM" id="MobiDB-lite"/>
    </source>
</evidence>
<dbReference type="PANTHER" id="PTHR24051:SF12">
    <property type="entry name" value="PROTEIN-TYROSINE-PHOSPHATASE"/>
    <property type="match status" value="1"/>
</dbReference>
<gene>
    <name evidence="12" type="ORF">CRENBAI_018099</name>
</gene>
<dbReference type="InterPro" id="IPR057598">
    <property type="entry name" value="Fn3_PTPRU"/>
</dbReference>
<evidence type="ECO:0000256" key="7">
    <source>
        <dbReference type="ARBA" id="ARBA00023157"/>
    </source>
</evidence>
<protein>
    <recommendedName>
        <fullName evidence="11">Fibronectin type-III domain-containing protein</fullName>
    </recommendedName>
</protein>
<evidence type="ECO:0000256" key="3">
    <source>
        <dbReference type="ARBA" id="ARBA00022729"/>
    </source>
</evidence>
<dbReference type="Proteomes" id="UP001311232">
    <property type="component" value="Unassembled WGS sequence"/>
</dbReference>
<evidence type="ECO:0000256" key="8">
    <source>
        <dbReference type="ARBA" id="ARBA00023180"/>
    </source>
</evidence>
<dbReference type="GO" id="GO:0016020">
    <property type="term" value="C:membrane"/>
    <property type="evidence" value="ECO:0007669"/>
    <property type="project" value="UniProtKB-SubCell"/>
</dbReference>
<dbReference type="PANTHER" id="PTHR24051">
    <property type="entry name" value="SUSHI DOMAIN-CONTAINING PROTEIN 1"/>
    <property type="match status" value="1"/>
</dbReference>
<feature type="transmembrane region" description="Helical" evidence="10">
    <location>
        <begin position="393"/>
        <end position="414"/>
    </location>
</feature>
<dbReference type="FunFam" id="2.60.40.10:FF:000019">
    <property type="entry name" value="receptor-type tyrosine-protein phosphatase kappa isoform X2"/>
    <property type="match status" value="1"/>
</dbReference>
<dbReference type="Pfam" id="PF23144">
    <property type="entry name" value="Fn3_PTPRU"/>
    <property type="match status" value="1"/>
</dbReference>
<evidence type="ECO:0000256" key="6">
    <source>
        <dbReference type="ARBA" id="ARBA00023136"/>
    </source>
</evidence>
<sequence length="514" mass="56995">MDCGTKKTNTDPVHGPQNVNVVDVRARQLTVQWETFGYAVTRCHSYNLTVQYQYVFNQQEFAAEELIQTSSHYTLRGLRPFVTVRLRLVLANPEGSKESEEIVKQTEEDVPGSVPMESLQNTPYEEKIFMQWKAPNETNGVITLYEITYKALSSLDPSADLTTQRGRVFKLRNETHHLFVSLYPGTTYFFTLKASTNKGFGPPVTTRITTKIAAPMMPEYESETALNETETTITILLKPAQSRGAPISSYQLVVKEERKSKTRRAASEAPECFSAPFSFRNASILNSAYYFAADLPPSSLTVVQPFTVGDNKSYGGFWNPPLSPAKSYSIYFQAMSRANGETKINCVRLARKVVIGRGQITTPYILVIPSEGASTQDSDAMEPEKQVDGTVKMAGVIAGILMFIIILLGVILTFKRREIHTWRTLSVGKLAKKQKETASSSTQQREMGPITTADKSTTKVSTLHKDDPFSTSSPDLNGFTSPSPCSFSVQGSKTLQSKSLLNSYYSGTLKDICA</sequence>
<evidence type="ECO:0000256" key="2">
    <source>
        <dbReference type="ARBA" id="ARBA00022692"/>
    </source>
</evidence>
<dbReference type="EMBL" id="JAHHUM010001772">
    <property type="protein sequence ID" value="KAK5608949.1"/>
    <property type="molecule type" value="Genomic_DNA"/>
</dbReference>
<dbReference type="InterPro" id="IPR003961">
    <property type="entry name" value="FN3_dom"/>
</dbReference>
<evidence type="ECO:0000313" key="12">
    <source>
        <dbReference type="EMBL" id="KAK5608949.1"/>
    </source>
</evidence>
<evidence type="ECO:0000256" key="10">
    <source>
        <dbReference type="SAM" id="Phobius"/>
    </source>
</evidence>
<dbReference type="CDD" id="cd00063">
    <property type="entry name" value="FN3"/>
    <property type="match status" value="2"/>
</dbReference>
<keyword evidence="5 10" id="KW-1133">Transmembrane helix</keyword>
<dbReference type="AlphaFoldDB" id="A0AAV9RJ34"/>